<keyword evidence="2" id="KW-1185">Reference proteome</keyword>
<organism evidence="1 2">
    <name type="scientific">Aphis craccivora</name>
    <name type="common">Cowpea aphid</name>
    <dbReference type="NCBI Taxonomy" id="307492"/>
    <lineage>
        <taxon>Eukaryota</taxon>
        <taxon>Metazoa</taxon>
        <taxon>Ecdysozoa</taxon>
        <taxon>Arthropoda</taxon>
        <taxon>Hexapoda</taxon>
        <taxon>Insecta</taxon>
        <taxon>Pterygota</taxon>
        <taxon>Neoptera</taxon>
        <taxon>Paraneoptera</taxon>
        <taxon>Hemiptera</taxon>
        <taxon>Sternorrhyncha</taxon>
        <taxon>Aphidomorpha</taxon>
        <taxon>Aphidoidea</taxon>
        <taxon>Aphididae</taxon>
        <taxon>Aphidini</taxon>
        <taxon>Aphis</taxon>
        <taxon>Aphis</taxon>
    </lineage>
</organism>
<dbReference type="AlphaFoldDB" id="A0A6G0YSU8"/>
<name>A0A6G0YSU8_APHCR</name>
<sequence length="139" mass="16296">MVHGCMNTVKHKPGLQLQYLLQGGSYRNTKLLPYNMTLLYIISHYNNIKNIIVLGTKFMFGIVKFGYPILYVRNNAKLNYITRCLEANSEMALNESQYLSLSLVVVIDDTNYMPKIAYIYYYKIFENTQYLNFESFQTL</sequence>
<accession>A0A6G0YSU8</accession>
<evidence type="ECO:0000313" key="1">
    <source>
        <dbReference type="EMBL" id="KAF0760929.1"/>
    </source>
</evidence>
<protein>
    <submittedName>
        <fullName evidence="1">Uncharacterized protein</fullName>
    </submittedName>
</protein>
<proteinExistence type="predicted"/>
<evidence type="ECO:0000313" key="2">
    <source>
        <dbReference type="Proteomes" id="UP000478052"/>
    </source>
</evidence>
<comment type="caution">
    <text evidence="1">The sequence shown here is derived from an EMBL/GenBank/DDBJ whole genome shotgun (WGS) entry which is preliminary data.</text>
</comment>
<gene>
    <name evidence="1" type="ORF">FWK35_00014553</name>
</gene>
<dbReference type="Proteomes" id="UP000478052">
    <property type="component" value="Unassembled WGS sequence"/>
</dbReference>
<dbReference type="EMBL" id="VUJU01002538">
    <property type="protein sequence ID" value="KAF0760929.1"/>
    <property type="molecule type" value="Genomic_DNA"/>
</dbReference>
<reference evidence="1 2" key="1">
    <citation type="submission" date="2019-08" db="EMBL/GenBank/DDBJ databases">
        <title>Whole genome of Aphis craccivora.</title>
        <authorList>
            <person name="Voronova N.V."/>
            <person name="Shulinski R.S."/>
            <person name="Bandarenka Y.V."/>
            <person name="Zhorov D.G."/>
            <person name="Warner D."/>
        </authorList>
    </citation>
    <scope>NUCLEOTIDE SEQUENCE [LARGE SCALE GENOMIC DNA]</scope>
    <source>
        <strain evidence="1">180601</strain>
        <tissue evidence="1">Whole Body</tissue>
    </source>
</reference>